<protein>
    <submittedName>
        <fullName evidence="1">DNA polymerase III subunit chi</fullName>
    </submittedName>
</protein>
<organism evidence="1 2">
    <name type="scientific">Psychrosphaera ytuae</name>
    <dbReference type="NCBI Taxonomy" id="2820710"/>
    <lineage>
        <taxon>Bacteria</taxon>
        <taxon>Pseudomonadati</taxon>
        <taxon>Pseudomonadota</taxon>
        <taxon>Gammaproteobacteria</taxon>
        <taxon>Alteromonadales</taxon>
        <taxon>Pseudoalteromonadaceae</taxon>
        <taxon>Psychrosphaera</taxon>
    </lineage>
</organism>
<dbReference type="EMBL" id="CP072110">
    <property type="protein sequence ID" value="QTH63590.1"/>
    <property type="molecule type" value="Genomic_DNA"/>
</dbReference>
<proteinExistence type="predicted"/>
<keyword evidence="2" id="KW-1185">Reference proteome</keyword>
<dbReference type="AlphaFoldDB" id="A0A975DAG8"/>
<dbReference type="Proteomes" id="UP000682739">
    <property type="component" value="Chromosome"/>
</dbReference>
<dbReference type="Pfam" id="PF04364">
    <property type="entry name" value="DNA_pol3_chi"/>
    <property type="match status" value="1"/>
</dbReference>
<reference evidence="1" key="1">
    <citation type="submission" date="2021-03" db="EMBL/GenBank/DDBJ databases">
        <title>Description of Psychrosphaera ytuae sp. nov. isolated from deep sea sediment of South China Sea.</title>
        <authorList>
            <person name="Zhang J."/>
            <person name="Xu X.-D."/>
        </authorList>
    </citation>
    <scope>NUCLEOTIDE SEQUENCE</scope>
    <source>
        <strain evidence="1">MTZ26</strain>
    </source>
</reference>
<name>A0A975DAG8_9GAMM</name>
<dbReference type="Gene3D" id="3.40.50.10110">
    <property type="entry name" value="DNA polymerase III subunit chi"/>
    <property type="match status" value="1"/>
</dbReference>
<dbReference type="PANTHER" id="PTHR38767">
    <property type="entry name" value="DNA POLYMERASE III SUBUNIT CHI"/>
    <property type="match status" value="1"/>
</dbReference>
<dbReference type="SUPFAM" id="SSF102400">
    <property type="entry name" value="DNA polymerase III chi subunit"/>
    <property type="match status" value="1"/>
</dbReference>
<evidence type="ECO:0000313" key="1">
    <source>
        <dbReference type="EMBL" id="QTH63590.1"/>
    </source>
</evidence>
<gene>
    <name evidence="1" type="ORF">J1N51_12825</name>
</gene>
<dbReference type="RefSeq" id="WP_208831646.1">
    <property type="nucleotide sequence ID" value="NZ_CP072110.1"/>
</dbReference>
<dbReference type="GO" id="GO:0003677">
    <property type="term" value="F:DNA binding"/>
    <property type="evidence" value="ECO:0007669"/>
    <property type="project" value="InterPro"/>
</dbReference>
<dbReference type="PANTHER" id="PTHR38767:SF1">
    <property type="entry name" value="DNA POLYMERASE III SUBUNIT CHI"/>
    <property type="match status" value="1"/>
</dbReference>
<dbReference type="InterPro" id="IPR036768">
    <property type="entry name" value="PolIII_chi_sf"/>
</dbReference>
<sequence>MNVIFWLLSEQHTLPKTATEHEVKSHWHYACVLTADLYRQHKKVLLGVEDQDHAHQIDEWLWQFQANRFIPHNLPGEGPHYGTPVEINWQPSPQRRQCFVNTCERVPEYLKQLKGITEWHDFVPHDEAGKAAARERYKALKQAGYEITTQPIPDSIV</sequence>
<dbReference type="InterPro" id="IPR007459">
    <property type="entry name" value="DNA_pol3_chi"/>
</dbReference>
<accession>A0A975DAG8</accession>
<dbReference type="GO" id="GO:0003887">
    <property type="term" value="F:DNA-directed DNA polymerase activity"/>
    <property type="evidence" value="ECO:0007669"/>
    <property type="project" value="InterPro"/>
</dbReference>
<dbReference type="GO" id="GO:0006260">
    <property type="term" value="P:DNA replication"/>
    <property type="evidence" value="ECO:0007669"/>
    <property type="project" value="InterPro"/>
</dbReference>
<dbReference type="GO" id="GO:0032298">
    <property type="term" value="P:positive regulation of DNA-templated DNA replication initiation"/>
    <property type="evidence" value="ECO:0007669"/>
    <property type="project" value="TreeGrafter"/>
</dbReference>
<evidence type="ECO:0000313" key="2">
    <source>
        <dbReference type="Proteomes" id="UP000682739"/>
    </source>
</evidence>
<dbReference type="KEGG" id="psym:J1N51_12825"/>